<feature type="compositionally biased region" description="Low complexity" evidence="6">
    <location>
        <begin position="36"/>
        <end position="55"/>
    </location>
</feature>
<feature type="region of interest" description="Disordered" evidence="6">
    <location>
        <begin position="34"/>
        <end position="73"/>
    </location>
</feature>
<dbReference type="STRING" id="1287681.M7S5S2"/>
<dbReference type="eggNOG" id="KOG2929">
    <property type="taxonomic scope" value="Eukaryota"/>
</dbReference>
<dbReference type="InterPro" id="IPR027266">
    <property type="entry name" value="TrmE/GcvT-like"/>
</dbReference>
<dbReference type="GO" id="GO:0005759">
    <property type="term" value="C:mitochondrial matrix"/>
    <property type="evidence" value="ECO:0007669"/>
    <property type="project" value="UniProtKB-SubCell"/>
</dbReference>
<proteinExistence type="inferred from homology"/>
<name>M7S5S2_EUTLA</name>
<protein>
    <recommendedName>
        <fullName evidence="5">Iron-sulfur cluster assembly factor IBA57 homolog, mitochondrial</fullName>
    </recommendedName>
</protein>
<evidence type="ECO:0000256" key="2">
    <source>
        <dbReference type="ARBA" id="ARBA00022946"/>
    </source>
</evidence>
<dbReference type="InterPro" id="IPR017703">
    <property type="entry name" value="YgfZ/GCV_T_CS"/>
</dbReference>
<evidence type="ECO:0000256" key="5">
    <source>
        <dbReference type="ARBA" id="ARBA00093637"/>
    </source>
</evidence>
<accession>M7S5S2</accession>
<dbReference type="Gene3D" id="3.30.1360.120">
    <property type="entry name" value="Probable tRNA modification gtpase trme, domain 1"/>
    <property type="match status" value="1"/>
</dbReference>
<keyword evidence="8" id="KW-1185">Reference proteome</keyword>
<dbReference type="KEGG" id="ela:UCREL1_11631"/>
<organism evidence="7 8">
    <name type="scientific">Eutypa lata (strain UCR-EL1)</name>
    <name type="common">Grapevine dieback disease fungus</name>
    <name type="synonym">Eutypa armeniacae</name>
    <dbReference type="NCBI Taxonomy" id="1287681"/>
    <lineage>
        <taxon>Eukaryota</taxon>
        <taxon>Fungi</taxon>
        <taxon>Dikarya</taxon>
        <taxon>Ascomycota</taxon>
        <taxon>Pezizomycotina</taxon>
        <taxon>Sordariomycetes</taxon>
        <taxon>Xylariomycetidae</taxon>
        <taxon>Xylariales</taxon>
        <taxon>Diatrypaceae</taxon>
        <taxon>Eutypa</taxon>
    </lineage>
</organism>
<gene>
    <name evidence="7" type="ORF">UCREL1_11631</name>
</gene>
<evidence type="ECO:0000256" key="6">
    <source>
        <dbReference type="SAM" id="MobiDB-lite"/>
    </source>
</evidence>
<reference evidence="8" key="1">
    <citation type="journal article" date="2013" name="Genome Announc.">
        <title>Draft genome sequence of the grapevine dieback fungus Eutypa lata UCR-EL1.</title>
        <authorList>
            <person name="Blanco-Ulate B."/>
            <person name="Rolshausen P.E."/>
            <person name="Cantu D."/>
        </authorList>
    </citation>
    <scope>NUCLEOTIDE SEQUENCE [LARGE SCALE GENOMIC DNA]</scope>
    <source>
        <strain evidence="8">UCR-EL1</strain>
    </source>
</reference>
<evidence type="ECO:0000256" key="4">
    <source>
        <dbReference type="ARBA" id="ARBA00093447"/>
    </source>
</evidence>
<keyword evidence="3" id="KW-0496">Mitochondrion</keyword>
<feature type="compositionally biased region" description="Pro residues" evidence="6">
    <location>
        <begin position="56"/>
        <end position="70"/>
    </location>
</feature>
<dbReference type="Proteomes" id="UP000012174">
    <property type="component" value="Unassembled WGS sequence"/>
</dbReference>
<evidence type="ECO:0000256" key="1">
    <source>
        <dbReference type="ARBA" id="ARBA00004305"/>
    </source>
</evidence>
<dbReference type="SUPFAM" id="SSF103025">
    <property type="entry name" value="Folate-binding domain"/>
    <property type="match status" value="1"/>
</dbReference>
<dbReference type="EMBL" id="KB707616">
    <property type="protein sequence ID" value="EMR61424.1"/>
    <property type="molecule type" value="Genomic_DNA"/>
</dbReference>
<dbReference type="GO" id="GO:0016226">
    <property type="term" value="P:iron-sulfur cluster assembly"/>
    <property type="evidence" value="ECO:0007669"/>
    <property type="project" value="TreeGrafter"/>
</dbReference>
<dbReference type="PANTHER" id="PTHR22602:SF0">
    <property type="entry name" value="TRANSFERASE CAF17, MITOCHONDRIAL-RELATED"/>
    <property type="match status" value="1"/>
</dbReference>
<keyword evidence="2" id="KW-0809">Transit peptide</keyword>
<comment type="subcellular location">
    <subcellularLocation>
        <location evidence="1">Mitochondrion matrix</location>
    </subcellularLocation>
</comment>
<dbReference type="HOGENOM" id="CLU_007884_7_0_1"/>
<evidence type="ECO:0000313" key="8">
    <source>
        <dbReference type="Proteomes" id="UP000012174"/>
    </source>
</evidence>
<dbReference type="InterPro" id="IPR045179">
    <property type="entry name" value="YgfZ/GcvT"/>
</dbReference>
<dbReference type="OrthoDB" id="191995at2759"/>
<evidence type="ECO:0000256" key="3">
    <source>
        <dbReference type="ARBA" id="ARBA00023128"/>
    </source>
</evidence>
<dbReference type="OMA" id="NMLVAND"/>
<dbReference type="PANTHER" id="PTHR22602">
    <property type="entry name" value="TRANSFERASE CAF17, MITOCHONDRIAL-RELATED"/>
    <property type="match status" value="1"/>
</dbReference>
<dbReference type="NCBIfam" id="TIGR03317">
    <property type="entry name" value="ygfZ_signature"/>
    <property type="match status" value="1"/>
</dbReference>
<evidence type="ECO:0000313" key="7">
    <source>
        <dbReference type="EMBL" id="EMR61424.1"/>
    </source>
</evidence>
<sequence length="470" mass="50859">MQALPRHIVATAAGPTTTRGVAASASLRSRSRFVCPSCQQQRQQQQQRASFSSSSPAPPSSPSSLPPQPPRSGYARLTSRRLISIGGVDAPRFLQGIITSSVPNVHERGGFYSAFLNATGRVLHDVFVYPDTLRVGVAADDPSLDSGQAFLVEVDADQVGELTRHLRRYMLRSKLKVRALDEEGDGGCGVWHVWDDSRASGADVSALLQQPSHHHHHQRDTIVLRDDRAPGLGYRILSRTQGSSLSSSQQAMADRLGPGHEQTDDATYRVRRYLMGVPEGQAEIPRASALPLEANLDLMGGVDFRKGCYVGQELTIRTKHRGVVRKRILPCVVYGATTDEGKAAPSPSPSPSPEKLEYNNNRPDATAAAVVAAEDIPGDLSIGRDGKRGRSAGNWLRGVGNIGLALCRLQVMTDVQLPGETATAPFDPNNEFVMRWGDGEGEDVGKAVKVKAFVPEWLRTRLDESNGSSH</sequence>
<feature type="region of interest" description="Disordered" evidence="6">
    <location>
        <begin position="338"/>
        <end position="357"/>
    </location>
</feature>
<dbReference type="AlphaFoldDB" id="M7S5S2"/>
<comment type="similarity">
    <text evidence="4">Belongs to the GcvT family. CAF17/IBA57 subfamily.</text>
</comment>